<dbReference type="PROSITE" id="PS51257">
    <property type="entry name" value="PROKAR_LIPOPROTEIN"/>
    <property type="match status" value="1"/>
</dbReference>
<sequence>MKKTFLIVIVLIIASCSSNSNKKPGLNKESLAIVKEYSTSTLIEEKFLEFYELNMLLNSDSKFKKEIGERLKSFKIDTFPILNLPNDSKITNIKQIGETISITDSIKKRKIIFDMVTPNSLKKDSLFAYILSKKIIIDSIEVISNKVKFARY</sequence>
<dbReference type="Proteomes" id="UP000663920">
    <property type="component" value="Chromosome"/>
</dbReference>
<reference evidence="1 2" key="1">
    <citation type="submission" date="2021-03" db="EMBL/GenBank/DDBJ databases">
        <title>Complete genome of Polaribacter_sp.SM13.</title>
        <authorList>
            <person name="Jeong S.W."/>
            <person name="Bae J.W."/>
        </authorList>
    </citation>
    <scope>NUCLEOTIDE SEQUENCE [LARGE SCALE GENOMIC DNA]</scope>
    <source>
        <strain evidence="1 2">SM13</strain>
    </source>
</reference>
<evidence type="ECO:0008006" key="3">
    <source>
        <dbReference type="Google" id="ProtNLM"/>
    </source>
</evidence>
<organism evidence="1 2">
    <name type="scientific">Polaribacter cellanae</name>
    <dbReference type="NCBI Taxonomy" id="2818493"/>
    <lineage>
        <taxon>Bacteria</taxon>
        <taxon>Pseudomonadati</taxon>
        <taxon>Bacteroidota</taxon>
        <taxon>Flavobacteriia</taxon>
        <taxon>Flavobacteriales</taxon>
        <taxon>Flavobacteriaceae</taxon>
    </lineage>
</organism>
<dbReference type="EMBL" id="CP071869">
    <property type="protein sequence ID" value="QTE21586.1"/>
    <property type="molecule type" value="Genomic_DNA"/>
</dbReference>
<keyword evidence="2" id="KW-1185">Reference proteome</keyword>
<dbReference type="AlphaFoldDB" id="A0A975H5N1"/>
<evidence type="ECO:0000313" key="2">
    <source>
        <dbReference type="Proteomes" id="UP000663920"/>
    </source>
</evidence>
<protein>
    <recommendedName>
        <fullName evidence="3">Lipoprotein</fullName>
    </recommendedName>
</protein>
<gene>
    <name evidence="1" type="ORF">J3359_12230</name>
</gene>
<name>A0A975H5N1_9FLAO</name>
<dbReference type="RefSeq" id="WP_208077140.1">
    <property type="nucleotide sequence ID" value="NZ_CP071869.1"/>
</dbReference>
<proteinExistence type="predicted"/>
<evidence type="ECO:0000313" key="1">
    <source>
        <dbReference type="EMBL" id="QTE21586.1"/>
    </source>
</evidence>
<dbReference type="KEGG" id="pcea:J3359_12230"/>
<accession>A0A975H5N1</accession>